<feature type="compositionally biased region" description="Basic and acidic residues" evidence="1">
    <location>
        <begin position="254"/>
        <end position="280"/>
    </location>
</feature>
<evidence type="ECO:0000313" key="3">
    <source>
        <dbReference type="RefSeq" id="XP_021846424.2"/>
    </source>
</evidence>
<accession>A0A9R0IE15</accession>
<feature type="compositionally biased region" description="Acidic residues" evidence="1">
    <location>
        <begin position="128"/>
        <end position="148"/>
    </location>
</feature>
<feature type="region of interest" description="Disordered" evidence="1">
    <location>
        <begin position="28"/>
        <end position="65"/>
    </location>
</feature>
<organism evidence="2 3">
    <name type="scientific">Spinacia oleracea</name>
    <name type="common">Spinach</name>
    <dbReference type="NCBI Taxonomy" id="3562"/>
    <lineage>
        <taxon>Eukaryota</taxon>
        <taxon>Viridiplantae</taxon>
        <taxon>Streptophyta</taxon>
        <taxon>Embryophyta</taxon>
        <taxon>Tracheophyta</taxon>
        <taxon>Spermatophyta</taxon>
        <taxon>Magnoliopsida</taxon>
        <taxon>eudicotyledons</taxon>
        <taxon>Gunneridae</taxon>
        <taxon>Pentapetalae</taxon>
        <taxon>Caryophyllales</taxon>
        <taxon>Chenopodiaceae</taxon>
        <taxon>Chenopodioideae</taxon>
        <taxon>Anserineae</taxon>
        <taxon>Spinacia</taxon>
    </lineage>
</organism>
<evidence type="ECO:0000313" key="2">
    <source>
        <dbReference type="Proteomes" id="UP000813463"/>
    </source>
</evidence>
<feature type="compositionally biased region" description="Basic and acidic residues" evidence="1">
    <location>
        <begin position="360"/>
        <end position="395"/>
    </location>
</feature>
<sequence>MTFGKDAPPLPMYERKVLRHVPTMVRRRYDRDLDNKLDDTIGLPSKGGESQNDDEVVPDANPASVIDVDDFVDDEDDDDLHSHFEDEQDTQILCVKHFGSSAKDNKSESGGAEEANLASIMNVNVEDKIEDDAQFENDEDMQVEDDKSEYDGTKDANVTTNYVEDSDQDEVEDKDHENSDNSCLKDSDQDEVKDNDHKFVDNKQDVQVEDNKSENDGTKDANIANNYVEDSDQDEVEDKDHEKFDNNYVEDSDQDKVEDKDHENFDNKQVEDNKSEDDGIKSANVANNYVEVEDSDQDKVNDKDHEKFDKKYVEDSDQDEVQDKDHENFDNKQDVQVEDNKNVDDGTKCANVANNYVKDSVKAEVEDNDHDNSNDKQDIQVEDSKSEGDETKDVDVASNYMDAMDEIEDKNRGNSDDKKDIQGKDNKIEGDGTKNTNIVRHRMDICAKDDDLNIEPENFDNKQGFSPKAFKKTLERKDYDLCCPNCKNYITHTMIFRRREECQQEKTTCYSFLIDLLSCIRG</sequence>
<feature type="compositionally biased region" description="Basic and acidic residues" evidence="1">
    <location>
        <begin position="409"/>
        <end position="432"/>
    </location>
</feature>
<protein>
    <submittedName>
        <fullName evidence="3">Uncharacterized protein isoform X3</fullName>
    </submittedName>
</protein>
<keyword evidence="2" id="KW-1185">Reference proteome</keyword>
<feature type="region of interest" description="Disordered" evidence="1">
    <location>
        <begin position="72"/>
        <end position="91"/>
    </location>
</feature>
<feature type="region of interest" description="Disordered" evidence="1">
    <location>
        <begin position="360"/>
        <end position="434"/>
    </location>
</feature>
<dbReference type="RefSeq" id="XP_021846424.2">
    <property type="nucleotide sequence ID" value="XM_021990732.2"/>
</dbReference>
<dbReference type="AlphaFoldDB" id="A0A9R0IE15"/>
<proteinExistence type="predicted"/>
<reference evidence="3" key="2">
    <citation type="submission" date="2025-08" db="UniProtKB">
        <authorList>
            <consortium name="RefSeq"/>
        </authorList>
    </citation>
    <scope>IDENTIFICATION</scope>
    <source>
        <tissue evidence="3">Leaf</tissue>
    </source>
</reference>
<dbReference type="GeneID" id="110786182"/>
<feature type="compositionally biased region" description="Basic and acidic residues" evidence="1">
    <location>
        <begin position="173"/>
        <end position="219"/>
    </location>
</feature>
<feature type="compositionally biased region" description="Basic and acidic residues" evidence="1">
    <location>
        <begin position="321"/>
        <end position="347"/>
    </location>
</feature>
<evidence type="ECO:0000256" key="1">
    <source>
        <dbReference type="SAM" id="MobiDB-lite"/>
    </source>
</evidence>
<gene>
    <name evidence="3" type="primary">LOC110786182</name>
</gene>
<feature type="compositionally biased region" description="Basic and acidic residues" evidence="1">
    <location>
        <begin position="28"/>
        <end position="39"/>
    </location>
</feature>
<feature type="region of interest" description="Disordered" evidence="1">
    <location>
        <begin position="128"/>
        <end position="348"/>
    </location>
</feature>
<dbReference type="Proteomes" id="UP000813463">
    <property type="component" value="Chromosome 2"/>
</dbReference>
<name>A0A9R0IE15_SPIOL</name>
<reference evidence="2" key="1">
    <citation type="journal article" date="2021" name="Nat. Commun.">
        <title>Genomic analyses provide insights into spinach domestication and the genetic basis of agronomic traits.</title>
        <authorList>
            <person name="Cai X."/>
            <person name="Sun X."/>
            <person name="Xu C."/>
            <person name="Sun H."/>
            <person name="Wang X."/>
            <person name="Ge C."/>
            <person name="Zhang Z."/>
            <person name="Wang Q."/>
            <person name="Fei Z."/>
            <person name="Jiao C."/>
            <person name="Wang Q."/>
        </authorList>
    </citation>
    <scope>NUCLEOTIDE SEQUENCE [LARGE SCALE GENOMIC DNA]</scope>
    <source>
        <strain evidence="2">cv. Varoflay</strain>
    </source>
</reference>
<feature type="compositionally biased region" description="Basic and acidic residues" evidence="1">
    <location>
        <begin position="297"/>
        <end position="314"/>
    </location>
</feature>